<reference evidence="2 3" key="1">
    <citation type="submission" date="2024-02" db="EMBL/GenBank/DDBJ databases">
        <authorList>
            <person name="Daric V."/>
            <person name="Darras S."/>
        </authorList>
    </citation>
    <scope>NUCLEOTIDE SEQUENCE [LARGE SCALE GENOMIC DNA]</scope>
</reference>
<comment type="caution">
    <text evidence="2">The sequence shown here is derived from an EMBL/GenBank/DDBJ whole genome shotgun (WGS) entry which is preliminary data.</text>
</comment>
<protein>
    <submittedName>
        <fullName evidence="2">Uncharacterized protein</fullName>
    </submittedName>
</protein>
<dbReference type="EMBL" id="CAWYQH010000068">
    <property type="protein sequence ID" value="CAK8679974.1"/>
    <property type="molecule type" value="Genomic_DNA"/>
</dbReference>
<name>A0ABP0FJY5_CLALP</name>
<dbReference type="Proteomes" id="UP001642483">
    <property type="component" value="Unassembled WGS sequence"/>
</dbReference>
<proteinExistence type="predicted"/>
<evidence type="ECO:0000313" key="2">
    <source>
        <dbReference type="EMBL" id="CAK8679974.1"/>
    </source>
</evidence>
<keyword evidence="3" id="KW-1185">Reference proteome</keyword>
<accession>A0ABP0FJY5</accession>
<sequence>MVGFTKFLYKFVSCWQESPHVFHKMDLFHISLHLAVDTQKRSTNRPGIRDKFTSIRMSFGSRPSGSVVMSQPPVCPCAFIYEGSECAGAHGCSRSTPSLTSRSYQASHTKTEKKMP</sequence>
<evidence type="ECO:0000313" key="3">
    <source>
        <dbReference type="Proteomes" id="UP001642483"/>
    </source>
</evidence>
<feature type="region of interest" description="Disordered" evidence="1">
    <location>
        <begin position="92"/>
        <end position="116"/>
    </location>
</feature>
<gene>
    <name evidence="2" type="ORF">CVLEPA_LOCUS10210</name>
</gene>
<organism evidence="2 3">
    <name type="scientific">Clavelina lepadiformis</name>
    <name type="common">Light-bulb sea squirt</name>
    <name type="synonym">Ascidia lepadiformis</name>
    <dbReference type="NCBI Taxonomy" id="159417"/>
    <lineage>
        <taxon>Eukaryota</taxon>
        <taxon>Metazoa</taxon>
        <taxon>Chordata</taxon>
        <taxon>Tunicata</taxon>
        <taxon>Ascidiacea</taxon>
        <taxon>Aplousobranchia</taxon>
        <taxon>Clavelinidae</taxon>
        <taxon>Clavelina</taxon>
    </lineage>
</organism>
<evidence type="ECO:0000256" key="1">
    <source>
        <dbReference type="SAM" id="MobiDB-lite"/>
    </source>
</evidence>
<feature type="compositionally biased region" description="Polar residues" evidence="1">
    <location>
        <begin position="93"/>
        <end position="108"/>
    </location>
</feature>